<dbReference type="EMBL" id="FSQT01000002">
    <property type="protein sequence ID" value="SIN07144.1"/>
    <property type="molecule type" value="Genomic_DNA"/>
</dbReference>
<evidence type="ECO:0000259" key="3">
    <source>
        <dbReference type="Pfam" id="PF03703"/>
    </source>
</evidence>
<feature type="domain" description="YdbS-like PH" evidence="3">
    <location>
        <begin position="414"/>
        <end position="475"/>
    </location>
</feature>
<feature type="region of interest" description="Disordered" evidence="1">
    <location>
        <begin position="1"/>
        <end position="62"/>
    </location>
</feature>
<dbReference type="STRING" id="709881.SAMN04489832_2784"/>
<dbReference type="Proteomes" id="UP000185124">
    <property type="component" value="Unassembled WGS sequence"/>
</dbReference>
<dbReference type="PANTHER" id="PTHR34473">
    <property type="entry name" value="UPF0699 TRANSMEMBRANE PROTEIN YDBS"/>
    <property type="match status" value="1"/>
</dbReference>
<name>A0A1N5YBY0_9ACTN</name>
<feature type="transmembrane region" description="Helical" evidence="2">
    <location>
        <begin position="266"/>
        <end position="286"/>
    </location>
</feature>
<keyword evidence="2" id="KW-1133">Transmembrane helix</keyword>
<protein>
    <submittedName>
        <fullName evidence="4">Putative membrane protein</fullName>
    </submittedName>
</protein>
<sequence>MTDRPAEPGTGPPRPPGGAPPTGPPPGGAAPPYTPGGAAPYPAAPPGVPWPAAGGDGEPRQRLHPLSPLLHGAKSLVVVIAGLSWSTLSRVGFGWFAAMVVVLALGATVLSVISWYNTGYHVVGRELRVYEGLLWRRTRAIPLERLQAVEVVRPLLAQLTGLAELRLEVVGGGKTEAPLAYLGVTDAARLRERLLALAGRASQPPAPGLTAPSTAPGAVPPAAPGRPLHAVRNQSLLVSQLLTPQAFLLPFGLAFVVVQFVTAGSWSFVAVASTLTAMAGVLLQPIRRVLDDWNFRLARDGGTLRVHNGLLETRAQTVPLDRVQTVRATWPLLWRMKGWLRLRLEVAGYSVAEADDRNRPDRLLPVGDLPTATMIVTEVLPGVRLDALALSPPPPRARWVHPLGRGALGAGLFERVFATRSGLLTRQVAIVPYARIQSVRVVQGPAQRRLGLATVHADTAGGSGAAAHDRDLAEAWGLAAELTARAHAARRSG</sequence>
<feature type="transmembrane region" description="Helical" evidence="2">
    <location>
        <begin position="94"/>
        <end position="116"/>
    </location>
</feature>
<dbReference type="InterPro" id="IPR014529">
    <property type="entry name" value="UCP026631"/>
</dbReference>
<feature type="transmembrane region" description="Helical" evidence="2">
    <location>
        <begin position="236"/>
        <end position="260"/>
    </location>
</feature>
<proteinExistence type="predicted"/>
<feature type="compositionally biased region" description="Pro residues" evidence="1">
    <location>
        <begin position="10"/>
        <end position="34"/>
    </location>
</feature>
<dbReference type="InterPro" id="IPR005182">
    <property type="entry name" value="YdbS-like_PH"/>
</dbReference>
<accession>A0A1N5YBY0</accession>
<feature type="domain" description="YdbS-like PH" evidence="3">
    <location>
        <begin position="115"/>
        <end position="194"/>
    </location>
</feature>
<organism evidence="4 5">
    <name type="scientific">Micromonospora cremea</name>
    <dbReference type="NCBI Taxonomy" id="709881"/>
    <lineage>
        <taxon>Bacteria</taxon>
        <taxon>Bacillati</taxon>
        <taxon>Actinomycetota</taxon>
        <taxon>Actinomycetes</taxon>
        <taxon>Micromonosporales</taxon>
        <taxon>Micromonosporaceae</taxon>
        <taxon>Micromonospora</taxon>
    </lineage>
</organism>
<gene>
    <name evidence="4" type="ORF">SAMN04489832_2784</name>
</gene>
<keyword evidence="2" id="KW-0472">Membrane</keyword>
<dbReference type="PANTHER" id="PTHR34473:SF2">
    <property type="entry name" value="UPF0699 TRANSMEMBRANE PROTEIN YDBT"/>
    <property type="match status" value="1"/>
</dbReference>
<evidence type="ECO:0000256" key="2">
    <source>
        <dbReference type="SAM" id="Phobius"/>
    </source>
</evidence>
<evidence type="ECO:0000256" key="1">
    <source>
        <dbReference type="SAM" id="MobiDB-lite"/>
    </source>
</evidence>
<feature type="domain" description="YdbS-like PH" evidence="3">
    <location>
        <begin position="294"/>
        <end position="361"/>
    </location>
</feature>
<evidence type="ECO:0000313" key="4">
    <source>
        <dbReference type="EMBL" id="SIN07144.1"/>
    </source>
</evidence>
<keyword evidence="2" id="KW-0812">Transmembrane</keyword>
<dbReference type="AlphaFoldDB" id="A0A1N5YBY0"/>
<keyword evidence="5" id="KW-1185">Reference proteome</keyword>
<dbReference type="Pfam" id="PF03703">
    <property type="entry name" value="bPH_2"/>
    <property type="match status" value="3"/>
</dbReference>
<feature type="region of interest" description="Disordered" evidence="1">
    <location>
        <begin position="201"/>
        <end position="224"/>
    </location>
</feature>
<evidence type="ECO:0000313" key="5">
    <source>
        <dbReference type="Proteomes" id="UP000185124"/>
    </source>
</evidence>
<dbReference type="RefSeq" id="WP_074312697.1">
    <property type="nucleotide sequence ID" value="NZ_FSQT01000002.1"/>
</dbReference>
<dbReference type="PIRSF" id="PIRSF026631">
    <property type="entry name" value="UCP026631"/>
    <property type="match status" value="1"/>
</dbReference>
<reference evidence="5" key="1">
    <citation type="submission" date="2016-12" db="EMBL/GenBank/DDBJ databases">
        <authorList>
            <person name="Varghese N."/>
            <person name="Submissions S."/>
        </authorList>
    </citation>
    <scope>NUCLEOTIDE SEQUENCE [LARGE SCALE GENOMIC DNA]</scope>
    <source>
        <strain evidence="5">DSM 45599</strain>
    </source>
</reference>